<dbReference type="GO" id="GO:0042981">
    <property type="term" value="P:regulation of apoptotic process"/>
    <property type="evidence" value="ECO:0007669"/>
    <property type="project" value="TreeGrafter"/>
</dbReference>
<organism evidence="5">
    <name type="scientific">Schistocephalus solidus</name>
    <name type="common">Tapeworm</name>
    <dbReference type="NCBI Taxonomy" id="70667"/>
    <lineage>
        <taxon>Eukaryota</taxon>
        <taxon>Metazoa</taxon>
        <taxon>Spiralia</taxon>
        <taxon>Lophotrochozoa</taxon>
        <taxon>Platyhelminthes</taxon>
        <taxon>Cestoda</taxon>
        <taxon>Eucestoda</taxon>
        <taxon>Diphyllobothriidea</taxon>
        <taxon>Diphyllobothriidae</taxon>
        <taxon>Schistocephalus</taxon>
    </lineage>
</organism>
<reference evidence="3 4" key="2">
    <citation type="submission" date="2018-11" db="EMBL/GenBank/DDBJ databases">
        <authorList>
            <consortium name="Pathogen Informatics"/>
        </authorList>
    </citation>
    <scope>NUCLEOTIDE SEQUENCE [LARGE SCALE GENOMIC DNA]</scope>
    <source>
        <strain evidence="3 4">NST_G2</strain>
    </source>
</reference>
<dbReference type="GO" id="GO:0005829">
    <property type="term" value="C:cytosol"/>
    <property type="evidence" value="ECO:0007669"/>
    <property type="project" value="TreeGrafter"/>
</dbReference>
<dbReference type="OrthoDB" id="6282239at2759"/>
<dbReference type="Proteomes" id="UP000275846">
    <property type="component" value="Unassembled WGS sequence"/>
</dbReference>
<protein>
    <submittedName>
        <fullName evidence="5">PAS domain-containing protein</fullName>
    </submittedName>
</protein>
<accession>A0A183TF15</accession>
<dbReference type="InterPro" id="IPR056574">
    <property type="entry name" value="Death_MADD"/>
</dbReference>
<dbReference type="STRING" id="70667.A0A183TF15"/>
<keyword evidence="4" id="KW-1185">Reference proteome</keyword>
<evidence type="ECO:0000313" key="3">
    <source>
        <dbReference type="EMBL" id="VDM01449.1"/>
    </source>
</evidence>
<evidence type="ECO:0000259" key="2">
    <source>
        <dbReference type="Pfam" id="PF23629"/>
    </source>
</evidence>
<sequence>MWLPTSPRINRHDLRCPPTTREVPGDANPPLHYPCGSDESLRHSEPRLMRHHKRSTGLDFGPTDLLQHYSDLDAVDRKRLELQEDCLLANTLHNLIAFMRGNDIDLVPPLSRQLIHDVYLVGSLWQNTIEMTYLEIFSEFLILRDPEGPLLRRWWFDQIINFTHPPNSDMVCLQTVIRGKREHFTFKSENAHRLFNAIASAIKDAASKRQQGQLLTSLGAEVNAIDADTNATVVIRFTQIAFCLQYAGDFKTIPLEMIKRCYISADDIFSIEAFETGESCSDLPLYANVRIAPGLSTLAVCCVPLVSPVSPPPSIVYSAASACVGRGVLLRLSSPRQSSLPTHVFIQFADNESFSLRSSLKQMYERPETQFMDYIVFRASPDGDWECVEN</sequence>
<dbReference type="AlphaFoldDB" id="A0A183TF15"/>
<reference evidence="5" key="1">
    <citation type="submission" date="2016-06" db="UniProtKB">
        <authorList>
            <consortium name="WormBaseParasite"/>
        </authorList>
    </citation>
    <scope>IDENTIFICATION</scope>
</reference>
<dbReference type="GO" id="GO:0032483">
    <property type="term" value="P:regulation of Rab protein signal transduction"/>
    <property type="evidence" value="ECO:0007669"/>
    <property type="project" value="TreeGrafter"/>
</dbReference>
<evidence type="ECO:0000313" key="5">
    <source>
        <dbReference type="WBParaSite" id="SSLN_0001562701-mRNA-1"/>
    </source>
</evidence>
<dbReference type="PANTHER" id="PTHR13008:SF7">
    <property type="entry name" value="MAP KINASE-ACTIVATING DEATH DOMAIN PROTEIN"/>
    <property type="match status" value="1"/>
</dbReference>
<proteinExistence type="predicted"/>
<dbReference type="PANTHER" id="PTHR13008">
    <property type="entry name" value="MAP-KINASE ACTIVATING DEATH DOMAIN PROTEIN MADD /DENN/AEX-3 C.ELEGANS"/>
    <property type="match status" value="1"/>
</dbReference>
<dbReference type="InterPro" id="IPR039980">
    <property type="entry name" value="MADD"/>
</dbReference>
<dbReference type="WBParaSite" id="SSLN_0001562701-mRNA-1">
    <property type="protein sequence ID" value="SSLN_0001562701-mRNA-1"/>
    <property type="gene ID" value="SSLN_0001562701"/>
</dbReference>
<evidence type="ECO:0000313" key="4">
    <source>
        <dbReference type="Proteomes" id="UP000275846"/>
    </source>
</evidence>
<dbReference type="GO" id="GO:0005085">
    <property type="term" value="F:guanyl-nucleotide exchange factor activity"/>
    <property type="evidence" value="ECO:0007669"/>
    <property type="project" value="TreeGrafter"/>
</dbReference>
<evidence type="ECO:0000256" key="1">
    <source>
        <dbReference type="SAM" id="MobiDB-lite"/>
    </source>
</evidence>
<name>A0A183TF15_SCHSO</name>
<dbReference type="EMBL" id="UYSU01039564">
    <property type="protein sequence ID" value="VDM01449.1"/>
    <property type="molecule type" value="Genomic_DNA"/>
</dbReference>
<feature type="region of interest" description="Disordered" evidence="1">
    <location>
        <begin position="1"/>
        <end position="39"/>
    </location>
</feature>
<gene>
    <name evidence="3" type="ORF">SSLN_LOCUS15063</name>
</gene>
<feature type="domain" description="MAP kinase-activating death" evidence="2">
    <location>
        <begin position="57"/>
        <end position="99"/>
    </location>
</feature>
<dbReference type="Pfam" id="PF23629">
    <property type="entry name" value="Death_MADD"/>
    <property type="match status" value="1"/>
</dbReference>